<gene>
    <name evidence="2" type="ORF">XENOCAPTIV_014262</name>
</gene>
<keyword evidence="3" id="KW-1185">Reference proteome</keyword>
<evidence type="ECO:0000313" key="3">
    <source>
        <dbReference type="Proteomes" id="UP001434883"/>
    </source>
</evidence>
<feature type="compositionally biased region" description="Polar residues" evidence="1">
    <location>
        <begin position="1"/>
        <end position="14"/>
    </location>
</feature>
<proteinExistence type="predicted"/>
<sequence>MSSSSRLFNTTFNPTPLEGEEVCPDPTPCRAERSHLVDVAVELFQDLIALHIQDINFSFGRTTAQTPNPHLVRETERRIGLHLSVLSH</sequence>
<evidence type="ECO:0000313" key="2">
    <source>
        <dbReference type="EMBL" id="MEQ2208779.1"/>
    </source>
</evidence>
<reference evidence="2 3" key="1">
    <citation type="submission" date="2021-06" db="EMBL/GenBank/DDBJ databases">
        <authorList>
            <person name="Palmer J.M."/>
        </authorList>
    </citation>
    <scope>NUCLEOTIDE SEQUENCE [LARGE SCALE GENOMIC DNA]</scope>
    <source>
        <strain evidence="2 3">XC_2019</strain>
        <tissue evidence="2">Muscle</tissue>
    </source>
</reference>
<feature type="region of interest" description="Disordered" evidence="1">
    <location>
        <begin position="1"/>
        <end position="25"/>
    </location>
</feature>
<protein>
    <submittedName>
        <fullName evidence="2">Uncharacterized protein</fullName>
    </submittedName>
</protein>
<accession>A0ABV0RKS9</accession>
<evidence type="ECO:0000256" key="1">
    <source>
        <dbReference type="SAM" id="MobiDB-lite"/>
    </source>
</evidence>
<comment type="caution">
    <text evidence="2">The sequence shown here is derived from an EMBL/GenBank/DDBJ whole genome shotgun (WGS) entry which is preliminary data.</text>
</comment>
<dbReference type="EMBL" id="JAHRIN010050708">
    <property type="protein sequence ID" value="MEQ2208779.1"/>
    <property type="molecule type" value="Genomic_DNA"/>
</dbReference>
<name>A0ABV0RKS9_9TELE</name>
<dbReference type="Proteomes" id="UP001434883">
    <property type="component" value="Unassembled WGS sequence"/>
</dbReference>
<organism evidence="2 3">
    <name type="scientific">Xenoophorus captivus</name>
    <dbReference type="NCBI Taxonomy" id="1517983"/>
    <lineage>
        <taxon>Eukaryota</taxon>
        <taxon>Metazoa</taxon>
        <taxon>Chordata</taxon>
        <taxon>Craniata</taxon>
        <taxon>Vertebrata</taxon>
        <taxon>Euteleostomi</taxon>
        <taxon>Actinopterygii</taxon>
        <taxon>Neopterygii</taxon>
        <taxon>Teleostei</taxon>
        <taxon>Neoteleostei</taxon>
        <taxon>Acanthomorphata</taxon>
        <taxon>Ovalentaria</taxon>
        <taxon>Atherinomorphae</taxon>
        <taxon>Cyprinodontiformes</taxon>
        <taxon>Goodeidae</taxon>
        <taxon>Xenoophorus</taxon>
    </lineage>
</organism>